<dbReference type="RefSeq" id="XP_024581322.1">
    <property type="nucleotide sequence ID" value="XM_024731111.1"/>
</dbReference>
<dbReference type="GeneID" id="36396331"/>
<evidence type="ECO:0000313" key="1">
    <source>
        <dbReference type="EMBL" id="CEG44953.1"/>
    </source>
</evidence>
<dbReference type="Proteomes" id="UP000054928">
    <property type="component" value="Unassembled WGS sequence"/>
</dbReference>
<reference evidence="2" key="1">
    <citation type="submission" date="2014-09" db="EMBL/GenBank/DDBJ databases">
        <authorList>
            <person name="Sharma Rahul"/>
            <person name="Thines Marco"/>
        </authorList>
    </citation>
    <scope>NUCLEOTIDE SEQUENCE [LARGE SCALE GENOMIC DNA]</scope>
</reference>
<proteinExistence type="predicted"/>
<evidence type="ECO:0000313" key="2">
    <source>
        <dbReference type="Proteomes" id="UP000054928"/>
    </source>
</evidence>
<protein>
    <submittedName>
        <fullName evidence="1">Uncharacterized protein</fullName>
    </submittedName>
</protein>
<sequence length="123" mass="14334">MQNYIDNYRNTLCSRFIDEFNGFDFVGEFIRLVLPGDNDSVYRDRALTTINDSIDKLGGLETIKSEVNLLQRLYKNTSIRRQFRIHHHQIQGLLPNVGIRLQLFSVNCNCIHVDCVIARVYTL</sequence>
<name>A0A0P1AUF6_PLAHL</name>
<dbReference type="AlphaFoldDB" id="A0A0P1AUF6"/>
<keyword evidence="2" id="KW-1185">Reference proteome</keyword>
<dbReference type="EMBL" id="CCYD01001336">
    <property type="protein sequence ID" value="CEG44953.1"/>
    <property type="molecule type" value="Genomic_DNA"/>
</dbReference>
<organism evidence="1 2">
    <name type="scientific">Plasmopara halstedii</name>
    <name type="common">Downy mildew of sunflower</name>
    <dbReference type="NCBI Taxonomy" id="4781"/>
    <lineage>
        <taxon>Eukaryota</taxon>
        <taxon>Sar</taxon>
        <taxon>Stramenopiles</taxon>
        <taxon>Oomycota</taxon>
        <taxon>Peronosporomycetes</taxon>
        <taxon>Peronosporales</taxon>
        <taxon>Peronosporaceae</taxon>
        <taxon>Plasmopara</taxon>
    </lineage>
</organism>
<dbReference type="OrthoDB" id="10457750at2759"/>
<accession>A0A0P1AUF6</accession>